<protein>
    <recommendedName>
        <fullName evidence="4">Methyltransferase</fullName>
    </recommendedName>
</protein>
<dbReference type="EMBL" id="JAGRRH010000046">
    <property type="protein sequence ID" value="KAG7338893.1"/>
    <property type="molecule type" value="Genomic_DNA"/>
</dbReference>
<evidence type="ECO:0000256" key="1">
    <source>
        <dbReference type="SAM" id="MobiDB-lite"/>
    </source>
</evidence>
<name>A0A9K3P8W7_9STRA</name>
<dbReference type="Proteomes" id="UP000693970">
    <property type="component" value="Unassembled WGS sequence"/>
</dbReference>
<comment type="caution">
    <text evidence="2">The sequence shown here is derived from an EMBL/GenBank/DDBJ whole genome shotgun (WGS) entry which is preliminary data.</text>
</comment>
<accession>A0A9K3P8W7</accession>
<feature type="region of interest" description="Disordered" evidence="1">
    <location>
        <begin position="1"/>
        <end position="27"/>
    </location>
</feature>
<keyword evidence="3" id="KW-1185">Reference proteome</keyword>
<organism evidence="2 3">
    <name type="scientific">Nitzschia inconspicua</name>
    <dbReference type="NCBI Taxonomy" id="303405"/>
    <lineage>
        <taxon>Eukaryota</taxon>
        <taxon>Sar</taxon>
        <taxon>Stramenopiles</taxon>
        <taxon>Ochrophyta</taxon>
        <taxon>Bacillariophyta</taxon>
        <taxon>Bacillariophyceae</taxon>
        <taxon>Bacillariophycidae</taxon>
        <taxon>Bacillariales</taxon>
        <taxon>Bacillariaceae</taxon>
        <taxon>Nitzschia</taxon>
    </lineage>
</organism>
<reference evidence="2" key="1">
    <citation type="journal article" date="2021" name="Sci. Rep.">
        <title>Diploid genomic architecture of Nitzschia inconspicua, an elite biomass production diatom.</title>
        <authorList>
            <person name="Oliver A."/>
            <person name="Podell S."/>
            <person name="Pinowska A."/>
            <person name="Traller J.C."/>
            <person name="Smith S.R."/>
            <person name="McClure R."/>
            <person name="Beliaev A."/>
            <person name="Bohutskyi P."/>
            <person name="Hill E.A."/>
            <person name="Rabines A."/>
            <person name="Zheng H."/>
            <person name="Allen L.Z."/>
            <person name="Kuo A."/>
            <person name="Grigoriev I.V."/>
            <person name="Allen A.E."/>
            <person name="Hazlebeck D."/>
            <person name="Allen E.E."/>
        </authorList>
    </citation>
    <scope>NUCLEOTIDE SEQUENCE</scope>
    <source>
        <strain evidence="2">Hildebrandi</strain>
    </source>
</reference>
<evidence type="ECO:0000313" key="3">
    <source>
        <dbReference type="Proteomes" id="UP000693970"/>
    </source>
</evidence>
<reference evidence="2" key="2">
    <citation type="submission" date="2021-04" db="EMBL/GenBank/DDBJ databases">
        <authorList>
            <person name="Podell S."/>
        </authorList>
    </citation>
    <scope>NUCLEOTIDE SEQUENCE</scope>
    <source>
        <strain evidence="2">Hildebrandi</strain>
    </source>
</reference>
<dbReference type="OrthoDB" id="411029at2759"/>
<sequence>MNRFERKTLSRHEPTTPANGRKDGNGKGSLLSRSMIGRCVVVIGLLYCVFHFNREDTASPNSRVSSHNLRFSPNEYGPSFLESYILRHTKELGYNVGDPEKIPDACAVWKDSSVSAIYDDLHKYRAELDEYNRLLKNYPGAKVDDVRLHLDEGICDTLEVKKGGLQSIFKSGLLSRVGDTGFVEPMLPPMRHPGICDDYKKHLMDMGYLVHDFGAMCRKLKRHSRTVFVDMGAALDFHKGTGVKPAIYVTHIYKLFGFKFDHIYAYELKPKDPKDVYERIPDDLRASYHWFNVGVDSDPNSSNNPLKMIKDNFNEDDFIVVKLDIDTSSIEVPLAYSLLSDQKLLDLIDVFYFEHHVHMLPIWENWKLHKQNVGGNLEDSLKLFTDIRKRGIASHSWP</sequence>
<dbReference type="AlphaFoldDB" id="A0A9K3P8W7"/>
<evidence type="ECO:0000313" key="2">
    <source>
        <dbReference type="EMBL" id="KAG7338893.1"/>
    </source>
</evidence>
<gene>
    <name evidence="2" type="ORF">IV203_004793</name>
</gene>
<feature type="compositionally biased region" description="Basic and acidic residues" evidence="1">
    <location>
        <begin position="1"/>
        <end position="25"/>
    </location>
</feature>
<evidence type="ECO:0008006" key="4">
    <source>
        <dbReference type="Google" id="ProtNLM"/>
    </source>
</evidence>
<proteinExistence type="predicted"/>